<gene>
    <name evidence="1" type="ORF">STAS_13560</name>
</gene>
<proteinExistence type="predicted"/>
<accession>A0A5A7PYH9</accession>
<protein>
    <submittedName>
        <fullName evidence="1">Induction: the S. cerevisiae ATR1 transcriptionis induced by aminotriazole</fullName>
    </submittedName>
</protein>
<reference evidence="2" key="1">
    <citation type="journal article" date="2019" name="Curr. Biol.">
        <title>Genome Sequence of Striga asiatica Provides Insight into the Evolution of Plant Parasitism.</title>
        <authorList>
            <person name="Yoshida S."/>
            <person name="Kim S."/>
            <person name="Wafula E.K."/>
            <person name="Tanskanen J."/>
            <person name="Kim Y.M."/>
            <person name="Honaas L."/>
            <person name="Yang Z."/>
            <person name="Spallek T."/>
            <person name="Conn C.E."/>
            <person name="Ichihashi Y."/>
            <person name="Cheong K."/>
            <person name="Cui S."/>
            <person name="Der J.P."/>
            <person name="Gundlach H."/>
            <person name="Jiao Y."/>
            <person name="Hori C."/>
            <person name="Ishida J.K."/>
            <person name="Kasahara H."/>
            <person name="Kiba T."/>
            <person name="Kim M.S."/>
            <person name="Koo N."/>
            <person name="Laohavisit A."/>
            <person name="Lee Y.H."/>
            <person name="Lumba S."/>
            <person name="McCourt P."/>
            <person name="Mortimer J.C."/>
            <person name="Mutuku J.M."/>
            <person name="Nomura T."/>
            <person name="Sasaki-Sekimoto Y."/>
            <person name="Seto Y."/>
            <person name="Wang Y."/>
            <person name="Wakatake T."/>
            <person name="Sakakibara H."/>
            <person name="Demura T."/>
            <person name="Yamaguchi S."/>
            <person name="Yoneyama K."/>
            <person name="Manabe R.I."/>
            <person name="Nelson D.C."/>
            <person name="Schulman A.H."/>
            <person name="Timko M.P."/>
            <person name="dePamphilis C.W."/>
            <person name="Choi D."/>
            <person name="Shirasu K."/>
        </authorList>
    </citation>
    <scope>NUCLEOTIDE SEQUENCE [LARGE SCALE GENOMIC DNA]</scope>
    <source>
        <strain evidence="2">cv. UVA1</strain>
    </source>
</reference>
<sequence length="341" mass="38347">MRTSSSYSSSAWPLSNEECRVRHLMPISLALNAKGYAAALRRRVHVAAKSTIPIPQAPQQIQIPGLLGPNIPMPKQEINDHQVTVILEKIGRPHNIRHTLNLNHPKALHLPILIHRHKTFRNLQIVTKQNIPLQSVPVDVHIRYSPHRFCPARNGSWNSGFLFTFFDDILIARQPVRQASGHQMVEPSWVSRFRSASLSNPQMLLHVLVYSLDIAVHVHTVSLYPKIRSSCPLQQEKGLRRPEGGFYRVHLVPYSGNEVFFLLAQAIYDVADGFCPAALLLRESEHVFVRPEVLPGEFTVDVADDVAVDGERDEFGFQLAVVAVAYGHFLEEAAEVGRSWG</sequence>
<organism evidence="1 2">
    <name type="scientific">Striga asiatica</name>
    <name type="common">Asiatic witchweed</name>
    <name type="synonym">Buchnera asiatica</name>
    <dbReference type="NCBI Taxonomy" id="4170"/>
    <lineage>
        <taxon>Eukaryota</taxon>
        <taxon>Viridiplantae</taxon>
        <taxon>Streptophyta</taxon>
        <taxon>Embryophyta</taxon>
        <taxon>Tracheophyta</taxon>
        <taxon>Spermatophyta</taxon>
        <taxon>Magnoliopsida</taxon>
        <taxon>eudicotyledons</taxon>
        <taxon>Gunneridae</taxon>
        <taxon>Pentapetalae</taxon>
        <taxon>asterids</taxon>
        <taxon>lamiids</taxon>
        <taxon>Lamiales</taxon>
        <taxon>Orobanchaceae</taxon>
        <taxon>Buchnereae</taxon>
        <taxon>Striga</taxon>
    </lineage>
</organism>
<comment type="caution">
    <text evidence="1">The sequence shown here is derived from an EMBL/GenBank/DDBJ whole genome shotgun (WGS) entry which is preliminary data.</text>
</comment>
<keyword evidence="2" id="KW-1185">Reference proteome</keyword>
<evidence type="ECO:0000313" key="1">
    <source>
        <dbReference type="EMBL" id="GER37167.1"/>
    </source>
</evidence>
<dbReference type="EMBL" id="BKCP01005294">
    <property type="protein sequence ID" value="GER37167.1"/>
    <property type="molecule type" value="Genomic_DNA"/>
</dbReference>
<dbReference type="AlphaFoldDB" id="A0A5A7PYH9"/>
<name>A0A5A7PYH9_STRAF</name>
<dbReference type="Proteomes" id="UP000325081">
    <property type="component" value="Unassembled WGS sequence"/>
</dbReference>
<evidence type="ECO:0000313" key="2">
    <source>
        <dbReference type="Proteomes" id="UP000325081"/>
    </source>
</evidence>